<reference evidence="3" key="1">
    <citation type="submission" date="2023-07" db="EMBL/GenBank/DDBJ databases">
        <title>Functional and genomic diversity of the sorghum phyllosphere microbiome.</title>
        <authorList>
            <person name="Shade A."/>
        </authorList>
    </citation>
    <scope>NUCLEOTIDE SEQUENCE [LARGE SCALE GENOMIC DNA]</scope>
    <source>
        <strain evidence="3">SORGH_AS_0422</strain>
    </source>
</reference>
<protein>
    <submittedName>
        <fullName evidence="2">MPP superfamily phosphohydrolase</fullName>
    </submittedName>
</protein>
<dbReference type="PANTHER" id="PTHR43143">
    <property type="entry name" value="METALLOPHOSPHOESTERASE, CALCINEURIN SUPERFAMILY"/>
    <property type="match status" value="1"/>
</dbReference>
<dbReference type="PROSITE" id="PS51318">
    <property type="entry name" value="TAT"/>
    <property type="match status" value="1"/>
</dbReference>
<dbReference type="InterPro" id="IPR006311">
    <property type="entry name" value="TAT_signal"/>
</dbReference>
<accession>A0ABU3GMH5</accession>
<feature type="domain" description="Calcineurin-like phosphoesterase" evidence="1">
    <location>
        <begin position="40"/>
        <end position="264"/>
    </location>
</feature>
<organism evidence="2 3">
    <name type="scientific">Mucilaginibacter terrae</name>
    <dbReference type="NCBI Taxonomy" id="1955052"/>
    <lineage>
        <taxon>Bacteria</taxon>
        <taxon>Pseudomonadati</taxon>
        <taxon>Bacteroidota</taxon>
        <taxon>Sphingobacteriia</taxon>
        <taxon>Sphingobacteriales</taxon>
        <taxon>Sphingobacteriaceae</taxon>
        <taxon>Mucilaginibacter</taxon>
    </lineage>
</organism>
<dbReference type="PANTHER" id="PTHR43143:SF1">
    <property type="entry name" value="SERINE_THREONINE-PROTEIN PHOSPHATASE CPPED1"/>
    <property type="match status" value="1"/>
</dbReference>
<proteinExistence type="predicted"/>
<dbReference type="Gene3D" id="3.60.21.10">
    <property type="match status" value="1"/>
</dbReference>
<dbReference type="InterPro" id="IPR051918">
    <property type="entry name" value="STPP_CPPED1"/>
</dbReference>
<dbReference type="SUPFAM" id="SSF56300">
    <property type="entry name" value="Metallo-dependent phosphatases"/>
    <property type="match status" value="1"/>
</dbReference>
<comment type="caution">
    <text evidence="2">The sequence shown here is derived from an EMBL/GenBank/DDBJ whole genome shotgun (WGS) entry which is preliminary data.</text>
</comment>
<dbReference type="Proteomes" id="UP001258315">
    <property type="component" value="Unassembled WGS sequence"/>
</dbReference>
<dbReference type="InterPro" id="IPR029052">
    <property type="entry name" value="Metallo-depent_PP-like"/>
</dbReference>
<dbReference type="InterPro" id="IPR004843">
    <property type="entry name" value="Calcineurin-like_PHP"/>
</dbReference>
<keyword evidence="3" id="KW-1185">Reference proteome</keyword>
<sequence length="379" mass="43605">MVMNNLKRRRFLKYLSIAGIALPFKSVAKNMLPRSSQAFSFMFLGDLHFDKLMHHDMAYLKEKYPNDIRQIENYSRITKDNLSSLIQASKQRAKQTNSNFYLQIGDFVEGLCGSKELATLQTSELINYIDQQQLGLPFIAIKGNHDITGTGAREVYQEVVLPWQSRQLKQPVTTANNVYVHKNTRFILFDCFSEKESLEWFKMVIKDHKKNEQLFFCTHIPLIPYDARSNWHIYVRPGQEKEREELLNLLAEHKAIILSGHLHKTSIVVRNTPSGNVVQAAIGSVISALNAPVKNHLKGLEAYNADLVNLEPNFNPTSLQLRREILEKEKPFIRHYEYADFCGYASMNITDKNEAVLTIFANADQEPWSTVNLTQLQNL</sequence>
<name>A0ABU3GMH5_9SPHI</name>
<gene>
    <name evidence="2" type="ORF">QE417_000061</name>
</gene>
<evidence type="ECO:0000313" key="2">
    <source>
        <dbReference type="EMBL" id="MDT3400989.1"/>
    </source>
</evidence>
<dbReference type="EMBL" id="JAVLVU010000001">
    <property type="protein sequence ID" value="MDT3400989.1"/>
    <property type="molecule type" value="Genomic_DNA"/>
</dbReference>
<evidence type="ECO:0000313" key="3">
    <source>
        <dbReference type="Proteomes" id="UP001258315"/>
    </source>
</evidence>
<evidence type="ECO:0000259" key="1">
    <source>
        <dbReference type="Pfam" id="PF00149"/>
    </source>
</evidence>
<dbReference type="Pfam" id="PF00149">
    <property type="entry name" value="Metallophos"/>
    <property type="match status" value="1"/>
</dbReference>